<keyword evidence="2" id="KW-1185">Reference proteome</keyword>
<dbReference type="OrthoDB" id="9810913at2"/>
<dbReference type="AlphaFoldDB" id="A0A419SDH3"/>
<sequence>MRKSYGNEELEEGFRIFFKPYLEGYRERVNTLYPDEHADSDIFTYMKPVHLHVLLHDSDTHLLFARDEEDGLTFIDCMAIDEDEFDHISSSSDKLMNKFVYSVSGLNDYLTVFHFSRLGEYAGISFSESNRGTLVGSARKWGVEKADDHYSAYKFSKALERAISPSIELATINTDEVLERVQDPSFQYEFGESAKAYNAGLYLAAASTAGIALENILRLIITKVFGRDKLPSKSYIIDSLLVLDRKKVLPGRLRNEVWAQNGIRNSNAHTNEDPVKKETVETLYRLINELSFFIT</sequence>
<evidence type="ECO:0000313" key="1">
    <source>
        <dbReference type="EMBL" id="RKD20997.1"/>
    </source>
</evidence>
<accession>A0A419SDH3</accession>
<organism evidence="1 2">
    <name type="scientific">Ammoniphilus oxalaticus</name>
    <dbReference type="NCBI Taxonomy" id="66863"/>
    <lineage>
        <taxon>Bacteria</taxon>
        <taxon>Bacillati</taxon>
        <taxon>Bacillota</taxon>
        <taxon>Bacilli</taxon>
        <taxon>Bacillales</taxon>
        <taxon>Paenibacillaceae</taxon>
        <taxon>Aneurinibacillus group</taxon>
        <taxon>Ammoniphilus</taxon>
    </lineage>
</organism>
<evidence type="ECO:0000313" key="2">
    <source>
        <dbReference type="Proteomes" id="UP000284219"/>
    </source>
</evidence>
<reference evidence="1 2" key="1">
    <citation type="submission" date="2016-08" db="EMBL/GenBank/DDBJ databases">
        <title>Novel Firmicute Genomes.</title>
        <authorList>
            <person name="Poppleton D.I."/>
            <person name="Gribaldo S."/>
        </authorList>
    </citation>
    <scope>NUCLEOTIDE SEQUENCE [LARGE SCALE GENOMIC DNA]</scope>
    <source>
        <strain evidence="1 2">RAOx-1</strain>
    </source>
</reference>
<dbReference type="RefSeq" id="WP_120191062.1">
    <property type="nucleotide sequence ID" value="NZ_MCHY01000013.1"/>
</dbReference>
<protein>
    <submittedName>
        <fullName evidence="1">Uncharacterized protein</fullName>
    </submittedName>
</protein>
<comment type="caution">
    <text evidence="1">The sequence shown here is derived from an EMBL/GenBank/DDBJ whole genome shotgun (WGS) entry which is preliminary data.</text>
</comment>
<name>A0A419SDH3_9BACL</name>
<dbReference type="EMBL" id="MCHY01000013">
    <property type="protein sequence ID" value="RKD20997.1"/>
    <property type="molecule type" value="Genomic_DNA"/>
</dbReference>
<dbReference type="Proteomes" id="UP000284219">
    <property type="component" value="Unassembled WGS sequence"/>
</dbReference>
<gene>
    <name evidence="1" type="ORF">BEP19_15045</name>
</gene>
<proteinExistence type="predicted"/>